<keyword evidence="9" id="KW-1185">Reference proteome</keyword>
<evidence type="ECO:0000313" key="8">
    <source>
        <dbReference type="EMBL" id="ARU56716.1"/>
    </source>
</evidence>
<dbReference type="InterPro" id="IPR002771">
    <property type="entry name" value="Multi_antbiot-R_MarC"/>
</dbReference>
<feature type="transmembrane region" description="Helical" evidence="7">
    <location>
        <begin position="68"/>
        <end position="90"/>
    </location>
</feature>
<dbReference type="RefSeq" id="WP_087461680.1">
    <property type="nucleotide sequence ID" value="NZ_CP021425.1"/>
</dbReference>
<dbReference type="PANTHER" id="PTHR33508">
    <property type="entry name" value="UPF0056 MEMBRANE PROTEIN YHCE"/>
    <property type="match status" value="1"/>
</dbReference>
<keyword evidence="6 7" id="KW-0472">Membrane</keyword>
<gene>
    <name evidence="8" type="ORF">OLMES_2666</name>
</gene>
<accession>A0A1Y0IAC6</accession>
<name>A0A1Y0IAC6_9GAMM</name>
<evidence type="ECO:0000313" key="9">
    <source>
        <dbReference type="Proteomes" id="UP000196027"/>
    </source>
</evidence>
<protein>
    <recommendedName>
        <fullName evidence="7">UPF0056 membrane protein</fullName>
    </recommendedName>
</protein>
<evidence type="ECO:0000256" key="6">
    <source>
        <dbReference type="ARBA" id="ARBA00023136"/>
    </source>
</evidence>
<dbReference type="Proteomes" id="UP000196027">
    <property type="component" value="Chromosome"/>
</dbReference>
<feature type="transmembrane region" description="Helical" evidence="7">
    <location>
        <begin position="177"/>
        <end position="198"/>
    </location>
</feature>
<reference evidence="8 9" key="1">
    <citation type="submission" date="2017-05" db="EMBL/GenBank/DDBJ databases">
        <title>Genomic insights into alkan degradation activity of Oleiphilus messinensis.</title>
        <authorList>
            <person name="Kozyavkin S.A."/>
            <person name="Slesarev A.I."/>
            <person name="Golyshin P.N."/>
            <person name="Korzhenkov A."/>
            <person name="Golyshina O.N."/>
            <person name="Toshchakov S.V."/>
        </authorList>
    </citation>
    <scope>NUCLEOTIDE SEQUENCE [LARGE SCALE GENOMIC DNA]</scope>
    <source>
        <strain evidence="8 9">ME102</strain>
    </source>
</reference>
<organism evidence="8 9">
    <name type="scientific">Oleiphilus messinensis</name>
    <dbReference type="NCBI Taxonomy" id="141451"/>
    <lineage>
        <taxon>Bacteria</taxon>
        <taxon>Pseudomonadati</taxon>
        <taxon>Pseudomonadota</taxon>
        <taxon>Gammaproteobacteria</taxon>
        <taxon>Oceanospirillales</taxon>
        <taxon>Oleiphilaceae</taxon>
        <taxon>Oleiphilus</taxon>
    </lineage>
</organism>
<comment type="subcellular location">
    <subcellularLocation>
        <location evidence="1 7">Cell membrane</location>
        <topology evidence="1 7">Multi-pass membrane protein</topology>
    </subcellularLocation>
</comment>
<dbReference type="GO" id="GO:0005886">
    <property type="term" value="C:plasma membrane"/>
    <property type="evidence" value="ECO:0007669"/>
    <property type="project" value="UniProtKB-SubCell"/>
</dbReference>
<feature type="transmembrane region" description="Helical" evidence="7">
    <location>
        <begin position="111"/>
        <end position="131"/>
    </location>
</feature>
<dbReference type="NCBIfam" id="TIGR00427">
    <property type="entry name" value="NAAT family transporter"/>
    <property type="match status" value="1"/>
</dbReference>
<evidence type="ECO:0000256" key="4">
    <source>
        <dbReference type="ARBA" id="ARBA00022692"/>
    </source>
</evidence>
<keyword evidence="4 7" id="KW-0812">Transmembrane</keyword>
<evidence type="ECO:0000256" key="1">
    <source>
        <dbReference type="ARBA" id="ARBA00004651"/>
    </source>
</evidence>
<sequence length="207" mass="22458">MTIDFIAVFITFFAVIDPIGTVPVFIAVTEKYDLKTKRRIAFFATVVSAFVLLFFVVVGELILKALSIPLPAFQISGGIVLFLFAMNMIFGESKPEEELKLLKTSHRETAVFPLAVPSIASPGAMLAAVLLTENSIFSIWEQVQTALVMLLVLVLACVFMLLSGFIAKLVGTSGASVISRVMGLILSSIATANILNGISEYYKQFPL</sequence>
<comment type="similarity">
    <text evidence="2 7">Belongs to the UPF0056 (MarC) family.</text>
</comment>
<dbReference type="AlphaFoldDB" id="A0A1Y0IAC6"/>
<dbReference type="OrthoDB" id="21094at2"/>
<evidence type="ECO:0000256" key="5">
    <source>
        <dbReference type="ARBA" id="ARBA00022989"/>
    </source>
</evidence>
<dbReference type="EMBL" id="CP021425">
    <property type="protein sequence ID" value="ARU56716.1"/>
    <property type="molecule type" value="Genomic_DNA"/>
</dbReference>
<dbReference type="Pfam" id="PF01914">
    <property type="entry name" value="MarC"/>
    <property type="match status" value="1"/>
</dbReference>
<dbReference type="KEGG" id="ome:OLMES_2666"/>
<dbReference type="PANTHER" id="PTHR33508:SF1">
    <property type="entry name" value="UPF0056 MEMBRANE PROTEIN YHCE"/>
    <property type="match status" value="1"/>
</dbReference>
<feature type="transmembrane region" description="Helical" evidence="7">
    <location>
        <begin position="143"/>
        <end position="165"/>
    </location>
</feature>
<feature type="transmembrane region" description="Helical" evidence="7">
    <location>
        <begin position="6"/>
        <end position="28"/>
    </location>
</feature>
<evidence type="ECO:0000256" key="2">
    <source>
        <dbReference type="ARBA" id="ARBA00009784"/>
    </source>
</evidence>
<evidence type="ECO:0000256" key="3">
    <source>
        <dbReference type="ARBA" id="ARBA00022475"/>
    </source>
</evidence>
<feature type="transmembrane region" description="Helical" evidence="7">
    <location>
        <begin position="40"/>
        <end position="62"/>
    </location>
</feature>
<keyword evidence="3" id="KW-1003">Cell membrane</keyword>
<proteinExistence type="inferred from homology"/>
<evidence type="ECO:0000256" key="7">
    <source>
        <dbReference type="RuleBase" id="RU362048"/>
    </source>
</evidence>
<keyword evidence="5 7" id="KW-1133">Transmembrane helix</keyword>